<evidence type="ECO:0000259" key="5">
    <source>
        <dbReference type="PROSITE" id="PS50931"/>
    </source>
</evidence>
<evidence type="ECO:0000313" key="6">
    <source>
        <dbReference type="EMBL" id="MDB0570262.1"/>
    </source>
</evidence>
<keyword evidence="2" id="KW-0805">Transcription regulation</keyword>
<dbReference type="PROSITE" id="PS50931">
    <property type="entry name" value="HTH_LYSR"/>
    <property type="match status" value="1"/>
</dbReference>
<accession>A0AAW5ZJT1</accession>
<organism evidence="6 7">
    <name type="scientific">Ralstonia solanacearum</name>
    <name type="common">Pseudomonas solanacearum</name>
    <dbReference type="NCBI Taxonomy" id="305"/>
    <lineage>
        <taxon>Bacteria</taxon>
        <taxon>Pseudomonadati</taxon>
        <taxon>Pseudomonadota</taxon>
        <taxon>Betaproteobacteria</taxon>
        <taxon>Burkholderiales</taxon>
        <taxon>Burkholderiaceae</taxon>
        <taxon>Ralstonia</taxon>
        <taxon>Ralstonia solanacearum species complex</taxon>
    </lineage>
</organism>
<sequence length="301" mass="33472">MSVIHPNWNDLRIFLEVARCGTLGGAARRLKVNQSTISRHITQLEETINAPVFERDNQGLHITARGRDLIQHVEAMEANAVALSEALGGSHKEPSGAVRLGTMEGIASLYLAGACVHFNQRFPKISIELVTTTQQMHVNQREADIFLSFFPPEGKSLAVSPIGAFSLHLYASASYLASHGTPEEPADLDNHRFASYVDDLIQLDTVRWLDEVISHPRLAFQSSSMIAQMFAAVDGGGVVMLPSFARAERFGLIRLLEDQVRVRRTIWMTVHRDLQYLPRIKAVTRFLQETIARDHPLPSSG</sequence>
<dbReference type="RefSeq" id="WP_013206087.1">
    <property type="nucleotide sequence ID" value="NZ_JACWOO010000024.1"/>
</dbReference>
<dbReference type="GO" id="GO:0003700">
    <property type="term" value="F:DNA-binding transcription factor activity"/>
    <property type="evidence" value="ECO:0007669"/>
    <property type="project" value="InterPro"/>
</dbReference>
<dbReference type="EMBL" id="JAIVFG010000007">
    <property type="protein sequence ID" value="MDB0570262.1"/>
    <property type="molecule type" value="Genomic_DNA"/>
</dbReference>
<comment type="caution">
    <text evidence="6">The sequence shown here is derived from an EMBL/GenBank/DDBJ whole genome shotgun (WGS) entry which is preliminary data.</text>
</comment>
<dbReference type="Pfam" id="PF00126">
    <property type="entry name" value="HTH_1"/>
    <property type="match status" value="1"/>
</dbReference>
<dbReference type="Proteomes" id="UP001144050">
    <property type="component" value="Unassembled WGS sequence"/>
</dbReference>
<dbReference type="GO" id="GO:0043565">
    <property type="term" value="F:sequence-specific DNA binding"/>
    <property type="evidence" value="ECO:0007669"/>
    <property type="project" value="TreeGrafter"/>
</dbReference>
<evidence type="ECO:0000256" key="3">
    <source>
        <dbReference type="ARBA" id="ARBA00023125"/>
    </source>
</evidence>
<keyword evidence="4" id="KW-0804">Transcription</keyword>
<gene>
    <name evidence="6" type="ORF">LBW59_05660</name>
</gene>
<dbReference type="InterPro" id="IPR000847">
    <property type="entry name" value="LysR_HTH_N"/>
</dbReference>
<dbReference type="AlphaFoldDB" id="A0AAW5ZJT1"/>
<dbReference type="PANTHER" id="PTHR30537:SF3">
    <property type="entry name" value="TRANSCRIPTIONAL REGULATORY PROTEIN"/>
    <property type="match status" value="1"/>
</dbReference>
<dbReference type="Gene3D" id="1.10.10.10">
    <property type="entry name" value="Winged helix-like DNA-binding domain superfamily/Winged helix DNA-binding domain"/>
    <property type="match status" value="1"/>
</dbReference>
<dbReference type="InterPro" id="IPR058163">
    <property type="entry name" value="LysR-type_TF_proteobact-type"/>
</dbReference>
<dbReference type="InterPro" id="IPR005119">
    <property type="entry name" value="LysR_subst-bd"/>
</dbReference>
<comment type="similarity">
    <text evidence="1">Belongs to the LysR transcriptional regulatory family.</text>
</comment>
<dbReference type="InterPro" id="IPR036388">
    <property type="entry name" value="WH-like_DNA-bd_sf"/>
</dbReference>
<evidence type="ECO:0000256" key="1">
    <source>
        <dbReference type="ARBA" id="ARBA00009437"/>
    </source>
</evidence>
<dbReference type="GO" id="GO:0006351">
    <property type="term" value="P:DNA-templated transcription"/>
    <property type="evidence" value="ECO:0007669"/>
    <property type="project" value="TreeGrafter"/>
</dbReference>
<keyword evidence="3" id="KW-0238">DNA-binding</keyword>
<evidence type="ECO:0000256" key="4">
    <source>
        <dbReference type="ARBA" id="ARBA00023163"/>
    </source>
</evidence>
<dbReference type="SUPFAM" id="SSF53850">
    <property type="entry name" value="Periplasmic binding protein-like II"/>
    <property type="match status" value="1"/>
</dbReference>
<name>A0AAW5ZJT1_RALSL</name>
<dbReference type="PANTHER" id="PTHR30537">
    <property type="entry name" value="HTH-TYPE TRANSCRIPTIONAL REGULATOR"/>
    <property type="match status" value="1"/>
</dbReference>
<protein>
    <submittedName>
        <fullName evidence="6">LysR family transcriptional regulator</fullName>
    </submittedName>
</protein>
<feature type="domain" description="HTH lysR-type" evidence="5">
    <location>
        <begin position="6"/>
        <end position="63"/>
    </location>
</feature>
<dbReference type="Gene3D" id="3.40.190.290">
    <property type="match status" value="1"/>
</dbReference>
<dbReference type="InterPro" id="IPR036390">
    <property type="entry name" value="WH_DNA-bd_sf"/>
</dbReference>
<dbReference type="PRINTS" id="PR00039">
    <property type="entry name" value="HTHLYSR"/>
</dbReference>
<dbReference type="SUPFAM" id="SSF46785">
    <property type="entry name" value="Winged helix' DNA-binding domain"/>
    <property type="match status" value="1"/>
</dbReference>
<evidence type="ECO:0000256" key="2">
    <source>
        <dbReference type="ARBA" id="ARBA00023015"/>
    </source>
</evidence>
<evidence type="ECO:0000313" key="7">
    <source>
        <dbReference type="Proteomes" id="UP001144050"/>
    </source>
</evidence>
<reference evidence="6" key="1">
    <citation type="submission" date="2021-09" db="EMBL/GenBank/DDBJ databases">
        <title>Genomic analysis of Ralstonia spp.</title>
        <authorList>
            <person name="Aburjaile F."/>
            <person name="Ariute J.C."/>
            <person name="Pais A.K.L."/>
            <person name="Albuquerque G.M.R."/>
            <person name="Silva A.M.F."/>
            <person name="Brenig B."/>
            <person name="Azevedo V."/>
            <person name="Matiuzzi M."/>
            <person name="Ramos R."/>
            <person name="Goes-Neto A."/>
            <person name="Soares S."/>
            <person name="Iseppon A.M.B."/>
            <person name="Souza E."/>
            <person name="Gama M."/>
        </authorList>
    </citation>
    <scope>NUCLEOTIDE SEQUENCE</scope>
    <source>
        <strain evidence="6">CCRMRs91</strain>
    </source>
</reference>
<dbReference type="Pfam" id="PF03466">
    <property type="entry name" value="LysR_substrate"/>
    <property type="match status" value="1"/>
</dbReference>
<proteinExistence type="inferred from homology"/>